<keyword evidence="1 5" id="KW-0963">Cytoplasm</keyword>
<proteinExistence type="inferred from homology"/>
<accession>A0A518DNU7</accession>
<evidence type="ECO:0000256" key="3">
    <source>
        <dbReference type="ARBA" id="ARBA00022722"/>
    </source>
</evidence>
<dbReference type="GO" id="GO:0000967">
    <property type="term" value="P:rRNA 5'-end processing"/>
    <property type="evidence" value="ECO:0007669"/>
    <property type="project" value="UniProtKB-UniRule"/>
</dbReference>
<comment type="subcellular location">
    <subcellularLocation>
        <location evidence="5">Cytoplasm</location>
    </subcellularLocation>
</comment>
<keyword evidence="8" id="KW-1185">Reference proteome</keyword>
<dbReference type="OrthoDB" id="9790539at2"/>
<keyword evidence="3 5" id="KW-0540">Nuclease</keyword>
<comment type="similarity">
    <text evidence="5">Belongs to the YqgF HJR family.</text>
</comment>
<sequence>MSDATPSVLPASGRLAGIDYGTVRIGVAISDPSQMLSSPLENYNRGDLKADERFFRRLVEEERLVGFVVGLPIHLDGSESQKSTEARTFGDWLQQLTNLPVVYYDERFTSLEAGRLLEGARLTKKKRKQRLDKLAAQILLAGYLESSRRHEAAQGLDDRPSG</sequence>
<keyword evidence="2 5" id="KW-0690">Ribosome biogenesis</keyword>
<name>A0A518DNU7_9BACT</name>
<evidence type="ECO:0000313" key="8">
    <source>
        <dbReference type="Proteomes" id="UP000317648"/>
    </source>
</evidence>
<evidence type="ECO:0000256" key="2">
    <source>
        <dbReference type="ARBA" id="ARBA00022517"/>
    </source>
</evidence>
<evidence type="ECO:0000256" key="1">
    <source>
        <dbReference type="ARBA" id="ARBA00022490"/>
    </source>
</evidence>
<dbReference type="InterPro" id="IPR005227">
    <property type="entry name" value="YqgF"/>
</dbReference>
<reference evidence="7 8" key="1">
    <citation type="submission" date="2019-02" db="EMBL/GenBank/DDBJ databases">
        <title>Deep-cultivation of Planctomycetes and their phenomic and genomic characterization uncovers novel biology.</title>
        <authorList>
            <person name="Wiegand S."/>
            <person name="Jogler M."/>
            <person name="Boedeker C."/>
            <person name="Pinto D."/>
            <person name="Vollmers J."/>
            <person name="Rivas-Marin E."/>
            <person name="Kohn T."/>
            <person name="Peeters S.H."/>
            <person name="Heuer A."/>
            <person name="Rast P."/>
            <person name="Oberbeckmann S."/>
            <person name="Bunk B."/>
            <person name="Jeske O."/>
            <person name="Meyerdierks A."/>
            <person name="Storesund J.E."/>
            <person name="Kallscheuer N."/>
            <person name="Luecker S."/>
            <person name="Lage O.M."/>
            <person name="Pohl T."/>
            <person name="Merkel B.J."/>
            <person name="Hornburger P."/>
            <person name="Mueller R.-W."/>
            <person name="Bruemmer F."/>
            <person name="Labrenz M."/>
            <person name="Spormann A.M."/>
            <person name="Op den Camp H."/>
            <person name="Overmann J."/>
            <person name="Amann R."/>
            <person name="Jetten M.S.M."/>
            <person name="Mascher T."/>
            <person name="Medema M.H."/>
            <person name="Devos D.P."/>
            <person name="Kaster A.-K."/>
            <person name="Ovreas L."/>
            <person name="Rohde M."/>
            <person name="Galperin M.Y."/>
            <person name="Jogler C."/>
        </authorList>
    </citation>
    <scope>NUCLEOTIDE SEQUENCE [LARGE SCALE GENOMIC DNA]</scope>
    <source>
        <strain evidence="7 8">Pla85_3_4</strain>
    </source>
</reference>
<dbReference type="InterPro" id="IPR037027">
    <property type="entry name" value="YqgF/RNaseH-like_dom_sf"/>
</dbReference>
<dbReference type="PANTHER" id="PTHR33317">
    <property type="entry name" value="POLYNUCLEOTIDYL TRANSFERASE, RIBONUCLEASE H-LIKE SUPERFAMILY PROTEIN"/>
    <property type="match status" value="1"/>
</dbReference>
<evidence type="ECO:0000259" key="6">
    <source>
        <dbReference type="SMART" id="SM00732"/>
    </source>
</evidence>
<comment type="function">
    <text evidence="5">Could be a nuclease involved in processing of the 5'-end of pre-16S rRNA.</text>
</comment>
<organism evidence="7 8">
    <name type="scientific">Lignipirellula cremea</name>
    <dbReference type="NCBI Taxonomy" id="2528010"/>
    <lineage>
        <taxon>Bacteria</taxon>
        <taxon>Pseudomonadati</taxon>
        <taxon>Planctomycetota</taxon>
        <taxon>Planctomycetia</taxon>
        <taxon>Pirellulales</taxon>
        <taxon>Pirellulaceae</taxon>
        <taxon>Lignipirellula</taxon>
    </lineage>
</organism>
<dbReference type="EMBL" id="CP036433">
    <property type="protein sequence ID" value="QDU93510.1"/>
    <property type="molecule type" value="Genomic_DNA"/>
</dbReference>
<evidence type="ECO:0000256" key="4">
    <source>
        <dbReference type="ARBA" id="ARBA00022801"/>
    </source>
</evidence>
<dbReference type="SUPFAM" id="SSF53098">
    <property type="entry name" value="Ribonuclease H-like"/>
    <property type="match status" value="1"/>
</dbReference>
<feature type="domain" description="YqgF/RNase H-like" evidence="6">
    <location>
        <begin position="13"/>
        <end position="113"/>
    </location>
</feature>
<evidence type="ECO:0000256" key="5">
    <source>
        <dbReference type="HAMAP-Rule" id="MF_00651"/>
    </source>
</evidence>
<dbReference type="GO" id="GO:0016788">
    <property type="term" value="F:hydrolase activity, acting on ester bonds"/>
    <property type="evidence" value="ECO:0007669"/>
    <property type="project" value="UniProtKB-UniRule"/>
</dbReference>
<gene>
    <name evidence="7" type="primary">yrrK</name>
    <name evidence="7" type="ORF">Pla8534_12900</name>
</gene>
<dbReference type="GO" id="GO:0004518">
    <property type="term" value="F:nuclease activity"/>
    <property type="evidence" value="ECO:0007669"/>
    <property type="project" value="UniProtKB-KW"/>
</dbReference>
<dbReference type="CDD" id="cd16964">
    <property type="entry name" value="YqgF"/>
    <property type="match status" value="1"/>
</dbReference>
<dbReference type="HAMAP" id="MF_00651">
    <property type="entry name" value="Nuclease_YqgF"/>
    <property type="match status" value="1"/>
</dbReference>
<dbReference type="AlphaFoldDB" id="A0A518DNU7"/>
<dbReference type="Pfam" id="PF03652">
    <property type="entry name" value="RuvX"/>
    <property type="match status" value="1"/>
</dbReference>
<protein>
    <recommendedName>
        <fullName evidence="5">Putative pre-16S rRNA nuclease</fullName>
        <ecNumber evidence="5">3.1.-.-</ecNumber>
    </recommendedName>
</protein>
<dbReference type="RefSeq" id="WP_145050380.1">
    <property type="nucleotide sequence ID" value="NZ_CP036433.1"/>
</dbReference>
<dbReference type="PANTHER" id="PTHR33317:SF4">
    <property type="entry name" value="POLYNUCLEOTIDYL TRANSFERASE, RIBONUCLEASE H-LIKE SUPERFAMILY PROTEIN"/>
    <property type="match status" value="1"/>
</dbReference>
<dbReference type="InterPro" id="IPR006641">
    <property type="entry name" value="YqgF/RNaseH-like_dom"/>
</dbReference>
<dbReference type="EC" id="3.1.-.-" evidence="5"/>
<dbReference type="KEGG" id="lcre:Pla8534_12900"/>
<dbReference type="Proteomes" id="UP000317648">
    <property type="component" value="Chromosome"/>
</dbReference>
<dbReference type="Gene3D" id="3.30.420.140">
    <property type="entry name" value="YqgF/RNase H-like domain"/>
    <property type="match status" value="1"/>
</dbReference>
<dbReference type="GO" id="GO:0005829">
    <property type="term" value="C:cytosol"/>
    <property type="evidence" value="ECO:0007669"/>
    <property type="project" value="TreeGrafter"/>
</dbReference>
<keyword evidence="4 5" id="KW-0378">Hydrolase</keyword>
<dbReference type="SMART" id="SM00732">
    <property type="entry name" value="YqgFc"/>
    <property type="match status" value="1"/>
</dbReference>
<dbReference type="NCBIfam" id="TIGR00250">
    <property type="entry name" value="RNAse_H_YqgF"/>
    <property type="match status" value="1"/>
</dbReference>
<dbReference type="InterPro" id="IPR012337">
    <property type="entry name" value="RNaseH-like_sf"/>
</dbReference>
<evidence type="ECO:0000313" key="7">
    <source>
        <dbReference type="EMBL" id="QDU93510.1"/>
    </source>
</evidence>